<organism evidence="2 3">
    <name type="scientific">Acaulospora morrowiae</name>
    <dbReference type="NCBI Taxonomy" id="94023"/>
    <lineage>
        <taxon>Eukaryota</taxon>
        <taxon>Fungi</taxon>
        <taxon>Fungi incertae sedis</taxon>
        <taxon>Mucoromycota</taxon>
        <taxon>Glomeromycotina</taxon>
        <taxon>Glomeromycetes</taxon>
        <taxon>Diversisporales</taxon>
        <taxon>Acaulosporaceae</taxon>
        <taxon>Acaulospora</taxon>
    </lineage>
</organism>
<proteinExistence type="predicted"/>
<feature type="compositionally biased region" description="Polar residues" evidence="1">
    <location>
        <begin position="242"/>
        <end position="257"/>
    </location>
</feature>
<keyword evidence="3" id="KW-1185">Reference proteome</keyword>
<evidence type="ECO:0000256" key="1">
    <source>
        <dbReference type="SAM" id="MobiDB-lite"/>
    </source>
</evidence>
<evidence type="ECO:0000313" key="3">
    <source>
        <dbReference type="Proteomes" id="UP000789342"/>
    </source>
</evidence>
<name>A0A9N8ZVZ5_9GLOM</name>
<dbReference type="EMBL" id="CAJVPV010001818">
    <property type="protein sequence ID" value="CAG8509048.1"/>
    <property type="molecule type" value="Genomic_DNA"/>
</dbReference>
<feature type="compositionally biased region" description="Polar residues" evidence="1">
    <location>
        <begin position="223"/>
        <end position="232"/>
    </location>
</feature>
<feature type="region of interest" description="Disordered" evidence="1">
    <location>
        <begin position="186"/>
        <end position="257"/>
    </location>
</feature>
<accession>A0A9N8ZVZ5</accession>
<dbReference type="OrthoDB" id="2443838at2759"/>
<feature type="compositionally biased region" description="Polar residues" evidence="1">
    <location>
        <begin position="192"/>
        <end position="216"/>
    </location>
</feature>
<reference evidence="2" key="1">
    <citation type="submission" date="2021-06" db="EMBL/GenBank/DDBJ databases">
        <authorList>
            <person name="Kallberg Y."/>
            <person name="Tangrot J."/>
            <person name="Rosling A."/>
        </authorList>
    </citation>
    <scope>NUCLEOTIDE SEQUENCE</scope>
    <source>
        <strain evidence="2">CL551</strain>
    </source>
</reference>
<dbReference type="AlphaFoldDB" id="A0A9N8ZVZ5"/>
<gene>
    <name evidence="2" type="ORF">AMORRO_LOCUS3633</name>
</gene>
<evidence type="ECO:0000313" key="2">
    <source>
        <dbReference type="EMBL" id="CAG8509048.1"/>
    </source>
</evidence>
<sequence length="257" mass="28880">MKPHLSSAKGSLDKRKSVWRKRFLTFLTDTLVDEEEQKTYDDKSKTRFEVATFLIQQGYGVSFPRVSFPSVTVVGCRSPRKLESYKHPPEATSFWENFELERQLTIKEIDALNVLDASRSQKSNEYIGKVNSRAESADTSSGKKRKKKSIPLEKAFFNYYFLYLQNKQSVDSAVLKKAKTISGDVEDDEPFINNNRAEGTIHSKATPSSLGSQSLEMSIGATEITSGTNDDNSFGCDIPRTSPLQIHSASENQDLNN</sequence>
<protein>
    <submittedName>
        <fullName evidence="2">7280_t:CDS:1</fullName>
    </submittedName>
</protein>
<dbReference type="Proteomes" id="UP000789342">
    <property type="component" value="Unassembled WGS sequence"/>
</dbReference>
<comment type="caution">
    <text evidence="2">The sequence shown here is derived from an EMBL/GenBank/DDBJ whole genome shotgun (WGS) entry which is preliminary data.</text>
</comment>